<evidence type="ECO:0008006" key="3">
    <source>
        <dbReference type="Google" id="ProtNLM"/>
    </source>
</evidence>
<evidence type="ECO:0000313" key="1">
    <source>
        <dbReference type="EMBL" id="SEB49088.1"/>
    </source>
</evidence>
<dbReference type="AlphaFoldDB" id="A0A1H4JTH2"/>
<dbReference type="InterPro" id="IPR036271">
    <property type="entry name" value="Tet_transcr_reg_TetR-rel_C_sf"/>
</dbReference>
<dbReference type="InterPro" id="IPR009057">
    <property type="entry name" value="Homeodomain-like_sf"/>
</dbReference>
<dbReference type="Proteomes" id="UP000199064">
    <property type="component" value="Unassembled WGS sequence"/>
</dbReference>
<evidence type="ECO:0000313" key="2">
    <source>
        <dbReference type="Proteomes" id="UP000199064"/>
    </source>
</evidence>
<accession>A0A1H4JTH2</accession>
<proteinExistence type="predicted"/>
<dbReference type="SUPFAM" id="SSF48498">
    <property type="entry name" value="Tetracyclin repressor-like, C-terminal domain"/>
    <property type="match status" value="1"/>
</dbReference>
<dbReference type="SUPFAM" id="SSF46689">
    <property type="entry name" value="Homeodomain-like"/>
    <property type="match status" value="1"/>
</dbReference>
<reference evidence="2" key="1">
    <citation type="submission" date="2016-10" db="EMBL/GenBank/DDBJ databases">
        <authorList>
            <person name="Varghese N."/>
            <person name="Submissions S."/>
        </authorList>
    </citation>
    <scope>NUCLEOTIDE SEQUENCE [LARGE SCALE GENOMIC DNA]</scope>
    <source>
        <strain evidence="2">ES.061</strain>
    </source>
</reference>
<dbReference type="Gene3D" id="1.10.357.10">
    <property type="entry name" value="Tetracycline Repressor, domain 2"/>
    <property type="match status" value="1"/>
</dbReference>
<keyword evidence="2" id="KW-1185">Reference proteome</keyword>
<sequence length="214" mass="23430">MNSEETPPARGRPRTITRERLADAGIEMGLPDLTIVGVAKRLGVSQMALYKRIENLAALKCLVAEEIFERWPLPETHGKGCENLEGYLAAFSESMWRLIGAHPGLAPFLLRRDTITPPMMAKIDAHQVHVANAYGISRSRSHWLLFTIAYHCVALADTVREDAQSITALSGDKLAGTKGLDAIDAEHALGVRALITGALKLLEQADIPLIDDMR</sequence>
<dbReference type="RefSeq" id="WP_090328109.1">
    <property type="nucleotide sequence ID" value="NZ_FNSL01000001.1"/>
</dbReference>
<protein>
    <recommendedName>
        <fullName evidence="3">Transcriptional regulator, TetR family</fullName>
    </recommendedName>
</protein>
<gene>
    <name evidence="1" type="ORF">SAMN05216452_1631</name>
</gene>
<organism evidence="1 2">
    <name type="scientific">Nitratireductor aquibiodomus</name>
    <dbReference type="NCBI Taxonomy" id="204799"/>
    <lineage>
        <taxon>Bacteria</taxon>
        <taxon>Pseudomonadati</taxon>
        <taxon>Pseudomonadota</taxon>
        <taxon>Alphaproteobacteria</taxon>
        <taxon>Hyphomicrobiales</taxon>
        <taxon>Phyllobacteriaceae</taxon>
        <taxon>Nitratireductor</taxon>
    </lineage>
</organism>
<name>A0A1H4JTH2_9HYPH</name>
<dbReference type="EMBL" id="FNSL01000001">
    <property type="protein sequence ID" value="SEB49088.1"/>
    <property type="molecule type" value="Genomic_DNA"/>
</dbReference>